<protein>
    <recommendedName>
        <fullName evidence="3">Methyltransferase type 11 domain-containing protein</fullName>
    </recommendedName>
</protein>
<accession>A0ABY7EHP7</accession>
<evidence type="ECO:0000313" key="1">
    <source>
        <dbReference type="EMBL" id="WAR08183.1"/>
    </source>
</evidence>
<name>A0ABY7EHP7_MYAAR</name>
<dbReference type="Proteomes" id="UP001164746">
    <property type="component" value="Chromosome 6"/>
</dbReference>
<keyword evidence="2" id="KW-1185">Reference proteome</keyword>
<dbReference type="InterPro" id="IPR029063">
    <property type="entry name" value="SAM-dependent_MTases_sf"/>
</dbReference>
<organism evidence="1 2">
    <name type="scientific">Mya arenaria</name>
    <name type="common">Soft-shell clam</name>
    <dbReference type="NCBI Taxonomy" id="6604"/>
    <lineage>
        <taxon>Eukaryota</taxon>
        <taxon>Metazoa</taxon>
        <taxon>Spiralia</taxon>
        <taxon>Lophotrochozoa</taxon>
        <taxon>Mollusca</taxon>
        <taxon>Bivalvia</taxon>
        <taxon>Autobranchia</taxon>
        <taxon>Heteroconchia</taxon>
        <taxon>Euheterodonta</taxon>
        <taxon>Imparidentia</taxon>
        <taxon>Neoheterodontei</taxon>
        <taxon>Myida</taxon>
        <taxon>Myoidea</taxon>
        <taxon>Myidae</taxon>
        <taxon>Mya</taxon>
    </lineage>
</organism>
<dbReference type="EMBL" id="CP111017">
    <property type="protein sequence ID" value="WAR08183.1"/>
    <property type="molecule type" value="Genomic_DNA"/>
</dbReference>
<gene>
    <name evidence="1" type="ORF">MAR_018141</name>
</gene>
<proteinExistence type="predicted"/>
<dbReference type="SUPFAM" id="SSF53335">
    <property type="entry name" value="S-adenosyl-L-methionine-dependent methyltransferases"/>
    <property type="match status" value="1"/>
</dbReference>
<sequence length="43" mass="4746">MVLHHLPRGVGRNFFGAVEALKEARRVLQPEGVIAITTVLDSF</sequence>
<evidence type="ECO:0000313" key="2">
    <source>
        <dbReference type="Proteomes" id="UP001164746"/>
    </source>
</evidence>
<reference evidence="1" key="1">
    <citation type="submission" date="2022-11" db="EMBL/GenBank/DDBJ databases">
        <title>Centuries of genome instability and evolution in soft-shell clam transmissible cancer (bioRxiv).</title>
        <authorList>
            <person name="Hart S.F.M."/>
            <person name="Yonemitsu M.A."/>
            <person name="Giersch R.M."/>
            <person name="Beal B.F."/>
            <person name="Arriagada G."/>
            <person name="Davis B.W."/>
            <person name="Ostrander E.A."/>
            <person name="Goff S.P."/>
            <person name="Metzger M.J."/>
        </authorList>
    </citation>
    <scope>NUCLEOTIDE SEQUENCE</scope>
    <source>
        <strain evidence="1">MELC-2E11</strain>
        <tissue evidence="1">Siphon/mantle</tissue>
    </source>
</reference>
<evidence type="ECO:0008006" key="3">
    <source>
        <dbReference type="Google" id="ProtNLM"/>
    </source>
</evidence>